<feature type="transmembrane region" description="Helical" evidence="1">
    <location>
        <begin position="53"/>
        <end position="75"/>
    </location>
</feature>
<dbReference type="EMBL" id="UINC01032828">
    <property type="protein sequence ID" value="SVB21125.1"/>
    <property type="molecule type" value="Genomic_DNA"/>
</dbReference>
<organism evidence="2">
    <name type="scientific">marine metagenome</name>
    <dbReference type="NCBI Taxonomy" id="408172"/>
    <lineage>
        <taxon>unclassified sequences</taxon>
        <taxon>metagenomes</taxon>
        <taxon>ecological metagenomes</taxon>
    </lineage>
</organism>
<accession>A0A382C4U9</accession>
<proteinExistence type="predicted"/>
<protein>
    <recommendedName>
        <fullName evidence="3">DedA family protein</fullName>
    </recommendedName>
</protein>
<evidence type="ECO:0008006" key="3">
    <source>
        <dbReference type="Google" id="ProtNLM"/>
    </source>
</evidence>
<name>A0A382C4U9_9ZZZZ</name>
<keyword evidence="1" id="KW-1133">Transmembrane helix</keyword>
<evidence type="ECO:0000313" key="2">
    <source>
        <dbReference type="EMBL" id="SVB21125.1"/>
    </source>
</evidence>
<feature type="non-terminal residue" evidence="2">
    <location>
        <position position="80"/>
    </location>
</feature>
<keyword evidence="1" id="KW-0812">Transmembrane</keyword>
<gene>
    <name evidence="2" type="ORF">METZ01_LOCUS173979</name>
</gene>
<evidence type="ECO:0000256" key="1">
    <source>
        <dbReference type="SAM" id="Phobius"/>
    </source>
</evidence>
<dbReference type="AlphaFoldDB" id="A0A382C4U9"/>
<sequence>MDLFHDLTAWFQGFAESDWAIVILAIGAFAESIISPIPPDPLLIPMSVLQPSFAIWFGVIATVSSVLGAIVGHWLGGRFG</sequence>
<reference evidence="2" key="1">
    <citation type="submission" date="2018-05" db="EMBL/GenBank/DDBJ databases">
        <authorList>
            <person name="Lanie J.A."/>
            <person name="Ng W.-L."/>
            <person name="Kazmierczak K.M."/>
            <person name="Andrzejewski T.M."/>
            <person name="Davidsen T.M."/>
            <person name="Wayne K.J."/>
            <person name="Tettelin H."/>
            <person name="Glass J.I."/>
            <person name="Rusch D."/>
            <person name="Podicherti R."/>
            <person name="Tsui H.-C.T."/>
            <person name="Winkler M.E."/>
        </authorList>
    </citation>
    <scope>NUCLEOTIDE SEQUENCE</scope>
</reference>
<keyword evidence="1" id="KW-0472">Membrane</keyword>